<dbReference type="AlphaFoldDB" id="A0A0V0H5C9"/>
<organism evidence="1">
    <name type="scientific">Solanum chacoense</name>
    <name type="common">Chaco potato</name>
    <dbReference type="NCBI Taxonomy" id="4108"/>
    <lineage>
        <taxon>Eukaryota</taxon>
        <taxon>Viridiplantae</taxon>
        <taxon>Streptophyta</taxon>
        <taxon>Embryophyta</taxon>
        <taxon>Tracheophyta</taxon>
        <taxon>Spermatophyta</taxon>
        <taxon>Magnoliopsida</taxon>
        <taxon>eudicotyledons</taxon>
        <taxon>Gunneridae</taxon>
        <taxon>Pentapetalae</taxon>
        <taxon>asterids</taxon>
        <taxon>lamiids</taxon>
        <taxon>Solanales</taxon>
        <taxon>Solanaceae</taxon>
        <taxon>Solanoideae</taxon>
        <taxon>Solaneae</taxon>
        <taxon>Solanum</taxon>
    </lineage>
</organism>
<evidence type="ECO:0000313" key="1">
    <source>
        <dbReference type="EMBL" id="JAP14699.1"/>
    </source>
</evidence>
<accession>A0A0V0H5C9</accession>
<feature type="non-terminal residue" evidence="1">
    <location>
        <position position="1"/>
    </location>
</feature>
<reference evidence="1" key="1">
    <citation type="submission" date="2015-12" db="EMBL/GenBank/DDBJ databases">
        <title>Gene expression during late stages of embryo sac development: a critical building block for successful pollen-pistil interactions.</title>
        <authorList>
            <person name="Liu Y."/>
            <person name="Joly V."/>
            <person name="Sabar M."/>
            <person name="Matton D.P."/>
        </authorList>
    </citation>
    <scope>NUCLEOTIDE SEQUENCE</scope>
</reference>
<sequence length="65" mass="7728">TQAIHLPSCVEWLFPIYTKIGNTSFGLFLQKLPKQVCLRLRKNQLRENIFFFLLIRRKSLVCHLP</sequence>
<protein>
    <submittedName>
        <fullName evidence="1">Putative ovule protein</fullName>
    </submittedName>
</protein>
<proteinExistence type="predicted"/>
<dbReference type="EMBL" id="GEDG01026204">
    <property type="protein sequence ID" value="JAP14699.1"/>
    <property type="molecule type" value="Transcribed_RNA"/>
</dbReference>
<name>A0A0V0H5C9_SOLCH</name>